<evidence type="ECO:0000313" key="9">
    <source>
        <dbReference type="EMBL" id="OTG15095.1"/>
    </source>
</evidence>
<feature type="domain" description="PHD-type" evidence="6">
    <location>
        <begin position="360"/>
        <end position="414"/>
    </location>
</feature>
<dbReference type="InterPro" id="IPR013083">
    <property type="entry name" value="Znf_RING/FYVE/PHD"/>
</dbReference>
<dbReference type="InterPro" id="IPR019787">
    <property type="entry name" value="Znf_PHD-finger"/>
</dbReference>
<keyword evidence="10" id="KW-1185">Reference proteome</keyword>
<dbReference type="PROSITE" id="PS50089">
    <property type="entry name" value="ZF_RING_2"/>
    <property type="match status" value="1"/>
</dbReference>
<reference evidence="8" key="3">
    <citation type="submission" date="2020-06" db="EMBL/GenBank/DDBJ databases">
        <title>Helianthus annuus Genome sequencing and assembly Release 2.</title>
        <authorList>
            <person name="Gouzy J."/>
            <person name="Langlade N."/>
            <person name="Munos S."/>
        </authorList>
    </citation>
    <scope>NUCLEOTIDE SEQUENCE</scope>
    <source>
        <tissue evidence="8">Leaves</tissue>
    </source>
</reference>
<keyword evidence="1" id="KW-0479">Metal-binding</keyword>
<dbReference type="Pfam" id="PF00628">
    <property type="entry name" value="PHD"/>
    <property type="match status" value="2"/>
</dbReference>
<dbReference type="SUPFAM" id="SSF57903">
    <property type="entry name" value="FYVE/PHD zinc finger"/>
    <property type="match status" value="2"/>
</dbReference>
<sequence>MVDDEEIRGGWALSCTLEPKIEALDEGLTIYKRRKRRKMNHSDGFDDKIEAVNGSAFDQYVQRLSLGAFSNGPGECSLKKCSDIVLQQKPSSLNAHEACIQNALVTNSESDPTPLINEYYDNVERSNNQTHNTAQEPSHFPSSGSLKQPEGSTNSELCAHALSDTLNSEKFSDLRSLFLKNFGVVNVNRVTNVDAIKSKLKNGAYETSPMLYLKDILQVWAKLQQVGNEMVTLANSLSDKSRAHYEQFVGKLGCKGCGEKADVKSCLVCDSCEDMYHLSCTELVSTSIPLKSWYCANCVSNGIGSPHDSCVVCEKLKSAASLPLVKCAPTNNQSQDVVDWLDEHLDNGATDESQSQSQNQYVCFICKSEVKIDEKFRTCGHSLCSHKFYHDKCLTTKQLGVYGSYWYCPSCLCRHCLEDKDDDRIVLCDGCDQAYHIYCTSPQLTCIPEGNWFCEKCDRELQRIKTVRRMYESMQKKVKVEDESQKDEREATVTELEGLDMLVTAAKTLSNEDPVVMRDETVT</sequence>
<dbReference type="PROSITE" id="PS01359">
    <property type="entry name" value="ZF_PHD_1"/>
    <property type="match status" value="2"/>
</dbReference>
<dbReference type="GO" id="GO:0003682">
    <property type="term" value="F:chromatin binding"/>
    <property type="evidence" value="ECO:0000318"/>
    <property type="project" value="GO_Central"/>
</dbReference>
<accession>A0A251TVE7</accession>
<reference evidence="8 10" key="1">
    <citation type="journal article" date="2017" name="Nature">
        <title>The sunflower genome provides insights into oil metabolism, flowering and Asterid evolution.</title>
        <authorList>
            <person name="Badouin H."/>
            <person name="Gouzy J."/>
            <person name="Grassa C.J."/>
            <person name="Murat F."/>
            <person name="Staton S.E."/>
            <person name="Cottret L."/>
            <person name="Lelandais-Briere C."/>
            <person name="Owens G.L."/>
            <person name="Carrere S."/>
            <person name="Mayjonade B."/>
            <person name="Legrand L."/>
            <person name="Gill N."/>
            <person name="Kane N.C."/>
            <person name="Bowers J.E."/>
            <person name="Hubner S."/>
            <person name="Bellec A."/>
            <person name="Berard A."/>
            <person name="Berges H."/>
            <person name="Blanchet N."/>
            <person name="Boniface M.C."/>
            <person name="Brunel D."/>
            <person name="Catrice O."/>
            <person name="Chaidir N."/>
            <person name="Claudel C."/>
            <person name="Donnadieu C."/>
            <person name="Faraut T."/>
            <person name="Fievet G."/>
            <person name="Helmstetter N."/>
            <person name="King M."/>
            <person name="Knapp S.J."/>
            <person name="Lai Z."/>
            <person name="Le Paslier M.C."/>
            <person name="Lippi Y."/>
            <person name="Lorenzon L."/>
            <person name="Mandel J.R."/>
            <person name="Marage G."/>
            <person name="Marchand G."/>
            <person name="Marquand E."/>
            <person name="Bret-Mestries E."/>
            <person name="Morien E."/>
            <person name="Nambeesan S."/>
            <person name="Nguyen T."/>
            <person name="Pegot-Espagnet P."/>
            <person name="Pouilly N."/>
            <person name="Raftis F."/>
            <person name="Sallet E."/>
            <person name="Schiex T."/>
            <person name="Thomas J."/>
            <person name="Vandecasteele C."/>
            <person name="Vares D."/>
            <person name="Vear F."/>
            <person name="Vautrin S."/>
            <person name="Crespi M."/>
            <person name="Mangin B."/>
            <person name="Burke J.M."/>
            <person name="Salse J."/>
            <person name="Munos S."/>
            <person name="Vincourt P."/>
            <person name="Rieseberg L.H."/>
            <person name="Langlade N.B."/>
        </authorList>
    </citation>
    <scope>NUCLEOTIDE SEQUENCE [LARGE SCALE GENOMIC DNA]</scope>
    <source>
        <strain evidence="10">cv. SF193</strain>
        <tissue evidence="8">Leaves</tissue>
    </source>
</reference>
<dbReference type="InterPro" id="IPR019786">
    <property type="entry name" value="Zinc_finger_PHD-type_CS"/>
</dbReference>
<evidence type="ECO:0000313" key="8">
    <source>
        <dbReference type="EMBL" id="KAF5790876.1"/>
    </source>
</evidence>
<dbReference type="Gene3D" id="3.30.40.10">
    <property type="entry name" value="Zinc/RING finger domain, C3HC4 (zinc finger)"/>
    <property type="match status" value="2"/>
</dbReference>
<evidence type="ECO:0000259" key="6">
    <source>
        <dbReference type="PROSITE" id="PS50016"/>
    </source>
</evidence>
<keyword evidence="3" id="KW-0862">Zinc</keyword>
<dbReference type="EMBL" id="MNCJ02000324">
    <property type="protein sequence ID" value="KAF5790876.1"/>
    <property type="molecule type" value="Genomic_DNA"/>
</dbReference>
<dbReference type="OrthoDB" id="1903104at2759"/>
<feature type="domain" description="PHD-type" evidence="6">
    <location>
        <begin position="251"/>
        <end position="301"/>
    </location>
</feature>
<dbReference type="InterPro" id="IPR001965">
    <property type="entry name" value="Znf_PHD"/>
</dbReference>
<dbReference type="EC" id="2.1.1.354" evidence="8"/>
<keyword evidence="8" id="KW-0808">Transferase</keyword>
<dbReference type="GO" id="GO:0004402">
    <property type="term" value="F:histone acetyltransferase activity"/>
    <property type="evidence" value="ECO:0000318"/>
    <property type="project" value="GO_Central"/>
</dbReference>
<evidence type="ECO:0000313" key="10">
    <source>
        <dbReference type="Proteomes" id="UP000215914"/>
    </source>
</evidence>
<dbReference type="Gene3D" id="2.30.30.1150">
    <property type="match status" value="1"/>
</dbReference>
<dbReference type="InParanoid" id="A0A251TVE7"/>
<dbReference type="STRING" id="4232.A0A251TVE7"/>
<gene>
    <name evidence="9" type="ORF">HannXRQ_Chr09g0256641</name>
    <name evidence="8" type="ORF">HanXRQr2_Chr09g0388231</name>
</gene>
<dbReference type="OMA" id="ACEMNDQ"/>
<dbReference type="PROSITE" id="PS50016">
    <property type="entry name" value="ZF_PHD_2"/>
    <property type="match status" value="3"/>
</dbReference>
<protein>
    <submittedName>
        <fullName evidence="8">Histone-lysine N-methyltransferase chromatin regulator PHD family</fullName>
        <ecNumber evidence="8">2.1.1.354</ecNumber>
    </submittedName>
    <submittedName>
        <fullName evidence="9">Putative zinc finger, RING/FYVE/PHD-type, Zinc finger, PHD-finger</fullName>
    </submittedName>
</protein>
<dbReference type="GO" id="GO:0005634">
    <property type="term" value="C:nucleus"/>
    <property type="evidence" value="ECO:0000318"/>
    <property type="project" value="GO_Central"/>
</dbReference>
<dbReference type="InterPro" id="IPR011011">
    <property type="entry name" value="Znf_FYVE_PHD"/>
</dbReference>
<feature type="domain" description="PHD-type" evidence="6">
    <location>
        <begin position="410"/>
        <end position="460"/>
    </location>
</feature>
<dbReference type="GO" id="GO:0032259">
    <property type="term" value="P:methylation"/>
    <property type="evidence" value="ECO:0007669"/>
    <property type="project" value="UniProtKB-KW"/>
</dbReference>
<dbReference type="EMBL" id="CM007898">
    <property type="protein sequence ID" value="OTG15095.1"/>
    <property type="molecule type" value="Genomic_DNA"/>
</dbReference>
<feature type="region of interest" description="Disordered" evidence="5">
    <location>
        <begin position="129"/>
        <end position="154"/>
    </location>
</feature>
<evidence type="ECO:0000259" key="7">
    <source>
        <dbReference type="PROSITE" id="PS50089"/>
    </source>
</evidence>
<evidence type="ECO:0000256" key="2">
    <source>
        <dbReference type="ARBA" id="ARBA00022771"/>
    </source>
</evidence>
<dbReference type="PANTHER" id="PTHR47162">
    <property type="entry name" value="OS02G0192300 PROTEIN"/>
    <property type="match status" value="1"/>
</dbReference>
<reference evidence="9" key="2">
    <citation type="submission" date="2017-02" db="EMBL/GenBank/DDBJ databases">
        <title>Sunflower complete genome.</title>
        <authorList>
            <person name="Langlade N."/>
            <person name="Munos S."/>
        </authorList>
    </citation>
    <scope>NUCLEOTIDE SEQUENCE [LARGE SCALE GENOMIC DNA]</scope>
    <source>
        <tissue evidence="9">Leaves</tissue>
    </source>
</reference>
<proteinExistence type="predicted"/>
<name>A0A251TVE7_HELAN</name>
<keyword evidence="2 4" id="KW-0863">Zinc-finger</keyword>
<dbReference type="Gramene" id="mRNA:HanXRQr2_Chr09g0388231">
    <property type="protein sequence ID" value="mRNA:HanXRQr2_Chr09g0388231"/>
    <property type="gene ID" value="HanXRQr2_Chr09g0388231"/>
</dbReference>
<organism evidence="9 10">
    <name type="scientific">Helianthus annuus</name>
    <name type="common">Common sunflower</name>
    <dbReference type="NCBI Taxonomy" id="4232"/>
    <lineage>
        <taxon>Eukaryota</taxon>
        <taxon>Viridiplantae</taxon>
        <taxon>Streptophyta</taxon>
        <taxon>Embryophyta</taxon>
        <taxon>Tracheophyta</taxon>
        <taxon>Spermatophyta</taxon>
        <taxon>Magnoliopsida</taxon>
        <taxon>eudicotyledons</taxon>
        <taxon>Gunneridae</taxon>
        <taxon>Pentapetalae</taxon>
        <taxon>asterids</taxon>
        <taxon>campanulids</taxon>
        <taxon>Asterales</taxon>
        <taxon>Asteraceae</taxon>
        <taxon>Asteroideae</taxon>
        <taxon>Heliantheae alliance</taxon>
        <taxon>Heliantheae</taxon>
        <taxon>Helianthus</taxon>
    </lineage>
</organism>
<evidence type="ECO:0000256" key="4">
    <source>
        <dbReference type="PROSITE-ProRule" id="PRU00175"/>
    </source>
</evidence>
<dbReference type="GO" id="GO:0006357">
    <property type="term" value="P:regulation of transcription by RNA polymerase II"/>
    <property type="evidence" value="ECO:0000318"/>
    <property type="project" value="GO_Central"/>
</dbReference>
<dbReference type="GO" id="GO:0000785">
    <property type="term" value="C:chromatin"/>
    <property type="evidence" value="ECO:0000318"/>
    <property type="project" value="GO_Central"/>
</dbReference>
<dbReference type="SMART" id="SM00249">
    <property type="entry name" value="PHD"/>
    <property type="match status" value="3"/>
</dbReference>
<dbReference type="GO" id="GO:0140999">
    <property type="term" value="F:histone H3K4 trimethyltransferase activity"/>
    <property type="evidence" value="ECO:0007669"/>
    <property type="project" value="UniProtKB-EC"/>
</dbReference>
<keyword evidence="8" id="KW-0489">Methyltransferase</keyword>
<dbReference type="Proteomes" id="UP000215914">
    <property type="component" value="Chromosome 9"/>
</dbReference>
<dbReference type="GO" id="GO:0003712">
    <property type="term" value="F:transcription coregulator activity"/>
    <property type="evidence" value="ECO:0000318"/>
    <property type="project" value="GO_Central"/>
</dbReference>
<dbReference type="PANTHER" id="PTHR47162:SF9">
    <property type="entry name" value="PHD FINGER PROTEIN EHD3-LIKE"/>
    <property type="match status" value="1"/>
</dbReference>
<evidence type="ECO:0000256" key="5">
    <source>
        <dbReference type="SAM" id="MobiDB-lite"/>
    </source>
</evidence>
<feature type="domain" description="RING-type" evidence="7">
    <location>
        <begin position="363"/>
        <end position="411"/>
    </location>
</feature>
<evidence type="ECO:0000256" key="1">
    <source>
        <dbReference type="ARBA" id="ARBA00022723"/>
    </source>
</evidence>
<dbReference type="AlphaFoldDB" id="A0A251TVE7"/>
<dbReference type="GO" id="GO:0008270">
    <property type="term" value="F:zinc ion binding"/>
    <property type="evidence" value="ECO:0007669"/>
    <property type="project" value="UniProtKB-KW"/>
</dbReference>
<evidence type="ECO:0000256" key="3">
    <source>
        <dbReference type="ARBA" id="ARBA00022833"/>
    </source>
</evidence>
<dbReference type="InterPro" id="IPR001841">
    <property type="entry name" value="Znf_RING"/>
</dbReference>